<evidence type="ECO:0000313" key="2">
    <source>
        <dbReference type="RefSeq" id="XP_008563693.1"/>
    </source>
</evidence>
<keyword evidence="1" id="KW-1185">Reference proteome</keyword>
<name>A0ABM0Q5Q2_GALVR</name>
<protein>
    <submittedName>
        <fullName evidence="2">Leucine-rich repeat and IQ domain-containing protein 3-like</fullName>
    </submittedName>
</protein>
<dbReference type="GeneID" id="103584494"/>
<organism evidence="1 2">
    <name type="scientific">Galeopterus variegatus</name>
    <name type="common">Malayan flying lemur</name>
    <name type="synonym">Cynocephalus variegatus</name>
    <dbReference type="NCBI Taxonomy" id="482537"/>
    <lineage>
        <taxon>Eukaryota</taxon>
        <taxon>Metazoa</taxon>
        <taxon>Chordata</taxon>
        <taxon>Craniata</taxon>
        <taxon>Vertebrata</taxon>
        <taxon>Euteleostomi</taxon>
        <taxon>Mammalia</taxon>
        <taxon>Eutheria</taxon>
        <taxon>Euarchontoglires</taxon>
        <taxon>Dermoptera</taxon>
        <taxon>Cynocephalidae</taxon>
        <taxon>Galeopterus</taxon>
    </lineage>
</organism>
<dbReference type="PANTHER" id="PTHR46723">
    <property type="entry name" value="LEUCINE-RICH REPEAT AND IQ DOMAIN-CONTAINING PROTEIN 3"/>
    <property type="match status" value="1"/>
</dbReference>
<gene>
    <name evidence="2" type="primary">LOC103584494</name>
</gene>
<accession>A0ABM0Q5Q2</accession>
<sequence length="158" mass="18889">MKLRTLSEIDKFYTEQKKQECHKEKKTAVAMAQVAQERVSITVNEYLNEKKYVAQKLIEKDNETLQGGLRQLRQNRFDYFEKVRKRRALFLEEKTQKAADRLLVQNLNNERTLLIKGMIKVDRLKQNEAVLKEKSLIVQKKLKAEKYQKNLLKQMKEF</sequence>
<dbReference type="PANTHER" id="PTHR46723:SF1">
    <property type="entry name" value="LEUCINE-RICH REPEAT AND IQ DOMAIN-CONTAINING PROTEIN 3"/>
    <property type="match status" value="1"/>
</dbReference>
<proteinExistence type="predicted"/>
<reference evidence="2" key="1">
    <citation type="submission" date="2025-08" db="UniProtKB">
        <authorList>
            <consortium name="RefSeq"/>
        </authorList>
    </citation>
    <scope>IDENTIFICATION</scope>
</reference>
<evidence type="ECO:0000313" key="1">
    <source>
        <dbReference type="Proteomes" id="UP000694923"/>
    </source>
</evidence>
<dbReference type="InterPro" id="IPR052859">
    <property type="entry name" value="LRR-IQ_domain_protein"/>
</dbReference>
<dbReference type="RefSeq" id="XP_008563693.1">
    <property type="nucleotide sequence ID" value="XM_008565471.1"/>
</dbReference>
<feature type="non-terminal residue" evidence="2">
    <location>
        <position position="158"/>
    </location>
</feature>
<dbReference type="Proteomes" id="UP000694923">
    <property type="component" value="Unplaced"/>
</dbReference>